<dbReference type="OrthoDB" id="7791409at2"/>
<dbReference type="AlphaFoldDB" id="A0A2Y9BW60"/>
<name>A0A2Y9BW60_9RHOB</name>
<accession>A0A2Y9BW60</accession>
<dbReference type="RefSeq" id="WP_109562827.1">
    <property type="nucleotide sequence ID" value="NZ_QGDJ01000001.1"/>
</dbReference>
<evidence type="ECO:0000313" key="5">
    <source>
        <dbReference type="Proteomes" id="UP000251571"/>
    </source>
</evidence>
<keyword evidence="1" id="KW-0732">Signal</keyword>
<dbReference type="Proteomes" id="UP000245839">
    <property type="component" value="Unassembled WGS sequence"/>
</dbReference>
<dbReference type="Proteomes" id="UP000251571">
    <property type="component" value="Unassembled WGS sequence"/>
</dbReference>
<gene>
    <name evidence="2" type="ORF">BCF38_101665</name>
    <name evidence="3" type="ORF">SAMN05421539_101665</name>
</gene>
<evidence type="ECO:0000313" key="2">
    <source>
        <dbReference type="EMBL" id="PWJ22254.1"/>
    </source>
</evidence>
<feature type="chain" id="PRO_5044071941" evidence="1">
    <location>
        <begin position="22"/>
        <end position="489"/>
    </location>
</feature>
<dbReference type="InterPro" id="IPR018666">
    <property type="entry name" value="DUF2125"/>
</dbReference>
<feature type="signal peptide" evidence="1">
    <location>
        <begin position="1"/>
        <end position="21"/>
    </location>
</feature>
<evidence type="ECO:0000313" key="3">
    <source>
        <dbReference type="EMBL" id="SSA38532.1"/>
    </source>
</evidence>
<organism evidence="3 5">
    <name type="scientific">Jannaschia seohaensis</name>
    <dbReference type="NCBI Taxonomy" id="475081"/>
    <lineage>
        <taxon>Bacteria</taxon>
        <taxon>Pseudomonadati</taxon>
        <taxon>Pseudomonadota</taxon>
        <taxon>Alphaproteobacteria</taxon>
        <taxon>Rhodobacterales</taxon>
        <taxon>Roseobacteraceae</taxon>
        <taxon>Jannaschia</taxon>
    </lineage>
</organism>
<reference evidence="2 4" key="2">
    <citation type="submission" date="2018-03" db="EMBL/GenBank/DDBJ databases">
        <title>Genomic Encyclopedia of Archaeal and Bacterial Type Strains, Phase II (KMG-II): from individual species to whole genera.</title>
        <authorList>
            <person name="Goeker M."/>
        </authorList>
    </citation>
    <scope>NUCLEOTIDE SEQUENCE [LARGE SCALE GENOMIC DNA]</scope>
    <source>
        <strain evidence="2 4">DSM 25227</strain>
    </source>
</reference>
<proteinExistence type="predicted"/>
<dbReference type="Pfam" id="PF09898">
    <property type="entry name" value="DUF2125"/>
    <property type="match status" value="1"/>
</dbReference>
<dbReference type="EMBL" id="UETC01000001">
    <property type="protein sequence ID" value="SSA38532.1"/>
    <property type="molecule type" value="Genomic_DNA"/>
</dbReference>
<evidence type="ECO:0000313" key="4">
    <source>
        <dbReference type="Proteomes" id="UP000245839"/>
    </source>
</evidence>
<dbReference type="EMBL" id="QGDJ01000001">
    <property type="protein sequence ID" value="PWJ22254.1"/>
    <property type="molecule type" value="Genomic_DNA"/>
</dbReference>
<evidence type="ECO:0000256" key="1">
    <source>
        <dbReference type="SAM" id="SignalP"/>
    </source>
</evidence>
<protein>
    <submittedName>
        <fullName evidence="2">Uncharacterized protein DUF2125</fullName>
    </submittedName>
</protein>
<reference evidence="3 5" key="1">
    <citation type="submission" date="2016-10" db="EMBL/GenBank/DDBJ databases">
        <authorList>
            <person name="Cai Z."/>
        </authorList>
    </citation>
    <scope>NUCLEOTIDE SEQUENCE [LARGE SCALE GENOMIC DNA]</scope>
    <source>
        <strain evidence="3 5">DSM 25227</strain>
    </source>
</reference>
<sequence>MPKHAIAAGAALALCAGPAAAELTAQGVWNDWQRVYNAMGSTLSAESEDYADGRLTLTGVTTTGTVGGFETISSYGTITLIEQSDGTLRLDIPARLEIVTETTGLGAPQIQTVVMESEGLDAFIREDGPARVYDIDAARLVYSFSDDSGEMPVTAVVTMTGTESLYTSTTVGDLLNLDQDVSASEMTLAVSGAEGTGDVFDMSYALTGLAMDVTGTIDLSAAPQSTSLSEMGLDFTGAATHSGSTLSLDVESSDTGPFALTGTSAAGRFGFSLGADSIGYEISSTEATVSVQPAAFPVPIQGSLAELSTGFRLPVGVSETPKPFGLALTLRDLVVDDAIWGLFDPTGQLPREPATVALDLEGTAVMSTDIFGDPEAMAGLSGPPGELKSMELAELLVSLAGAELTGAGALEFPNPGPIPQPVGTVTLALNGGLALVDRLVALGFVPPQQAAMAKGMAGMVAETVGEDQLRSVIEFTPSGAITANGMPLR</sequence>
<keyword evidence="4" id="KW-1185">Reference proteome</keyword>